<feature type="domain" description="DUF1330" evidence="1">
    <location>
        <begin position="2"/>
        <end position="90"/>
    </location>
</feature>
<dbReference type="PANTHER" id="PTHR41521:SF4">
    <property type="entry name" value="BLR0684 PROTEIN"/>
    <property type="match status" value="1"/>
</dbReference>
<dbReference type="SMR" id="Q484V4"/>
<proteinExistence type="evidence at protein level"/>
<reference evidence="2" key="1">
    <citation type="journal article" date="2005" name="Proc. Natl. Acad. Sci. U.S.A.">
        <title>The psychrophilic lifestyle as revealed by the genome sequence of Colwellia psychrerythraea 34H through genomic and proteomic analyses.</title>
        <authorList>
            <person name="Methe B.A."/>
            <person name="Nelson K.E."/>
            <person name="Deming J.W."/>
            <person name="Momen B."/>
            <person name="Melamud E."/>
            <person name="Zhang X."/>
            <person name="Moult J."/>
            <person name="Madupu R."/>
            <person name="Nelson W.C."/>
            <person name="Dodson R.J."/>
            <person name="Brinkac L.M."/>
            <person name="Daugherty S.C."/>
            <person name="Durkin A.S."/>
            <person name="DeBoy R.T."/>
            <person name="Kolonay J.F."/>
            <person name="Sullivan S.A."/>
            <person name="Zhou L."/>
            <person name="Davidsen T.M."/>
            <person name="Wu M."/>
            <person name="Huston A.L."/>
            <person name="Lewis M."/>
            <person name="Weaver B."/>
            <person name="Weidman J.F."/>
            <person name="Khouri H."/>
            <person name="Utterback T.R."/>
            <person name="Feldblyum T.V."/>
            <person name="Fraser C.M."/>
        </authorList>
    </citation>
    <scope>NUCLEOTIDE SEQUENCE [LARGE SCALE GENOMIC DNA]</scope>
    <source>
        <strain evidence="2">34H</strain>
    </source>
</reference>
<dbReference type="InterPro" id="IPR010753">
    <property type="entry name" value="DUF1330"/>
</dbReference>
<dbReference type="EMBL" id="CP000083">
    <property type="protein sequence ID" value="AAZ28225.1"/>
    <property type="molecule type" value="Genomic_DNA"/>
</dbReference>
<evidence type="ECO:0000259" key="1">
    <source>
        <dbReference type="Pfam" id="PF07045"/>
    </source>
</evidence>
<dbReference type="Gene3D" id="3.30.70.100">
    <property type="match status" value="1"/>
</dbReference>
<organism evidence="2 3">
    <name type="scientific">Colwellia psychrerythraea (strain 34H / ATCC BAA-681)</name>
    <name type="common">Vibrio psychroerythus</name>
    <dbReference type="NCBI Taxonomy" id="167879"/>
    <lineage>
        <taxon>Bacteria</taxon>
        <taxon>Pseudomonadati</taxon>
        <taxon>Pseudomonadota</taxon>
        <taxon>Gammaproteobacteria</taxon>
        <taxon>Alteromonadales</taxon>
        <taxon>Colwelliaceae</taxon>
        <taxon>Colwellia</taxon>
    </lineage>
</organism>
<dbReference type="Proteomes" id="UP000000547">
    <property type="component" value="Chromosome"/>
</dbReference>
<dbReference type="InterPro" id="IPR011008">
    <property type="entry name" value="Dimeric_a/b-barrel"/>
</dbReference>
<dbReference type="STRING" id="167879.CPS_1673"/>
<dbReference type="HOGENOM" id="CLU_145407_4_1_6"/>
<evidence type="ECO:0007829" key="4">
    <source>
        <dbReference type="PDB" id="3LO3"/>
    </source>
</evidence>
<dbReference type="PDB" id="3LO3">
    <property type="method" value="X-ray"/>
    <property type="resolution" value="2.38 A"/>
    <property type="chains" value="A/B/C/D/E/F/G/H/I/J/K/L/M/N/O/P/Q/R/S/T/U/V/W/X/Y/Z/a/b=2-92"/>
</dbReference>
<keyword evidence="4" id="KW-0002">3D-structure</keyword>
<reference evidence="4" key="2">
    <citation type="submission" date="2010-02" db="PDB data bank">
        <title>The crystal structure of a conserved functionally unknown protein from Colwellia psychrerythraea 34H.</title>
        <authorList>
            <person name="Tan K."/>
            <person name="Li H."/>
            <person name="Bearden J."/>
            <person name="Joachimiak A."/>
        </authorList>
    </citation>
    <scope>X-RAY CRYSTALLOGRAPHY (2.38 ANGSTROMS) OF 2-92</scope>
</reference>
<accession>Q484V4</accession>
<evidence type="ECO:0000313" key="3">
    <source>
        <dbReference type="Proteomes" id="UP000000547"/>
    </source>
</evidence>
<evidence type="ECO:0000313" key="2">
    <source>
        <dbReference type="EMBL" id="AAZ28225.1"/>
    </source>
</evidence>
<dbReference type="RefSeq" id="WP_011042505.1">
    <property type="nucleotide sequence ID" value="NC_003910.7"/>
</dbReference>
<dbReference type="EvolutionaryTrace" id="Q484V4"/>
<dbReference type="PDBsum" id="3LO3"/>
<name>Q484V4_COLP3</name>
<dbReference type="PANTHER" id="PTHR41521">
    <property type="match status" value="1"/>
</dbReference>
<dbReference type="KEGG" id="cps:CPS_1673"/>
<gene>
    <name evidence="2" type="ordered locus">CPS_1673</name>
</gene>
<dbReference type="AlphaFoldDB" id="Q484V4"/>
<dbReference type="Pfam" id="PF07045">
    <property type="entry name" value="DUF1330"/>
    <property type="match status" value="1"/>
</dbReference>
<dbReference type="SUPFAM" id="SSF54909">
    <property type="entry name" value="Dimeric alpha+beta barrel"/>
    <property type="match status" value="1"/>
</dbReference>
<sequence length="92" mass="10396">MTAYIIVGLTPKDAEKLQQYGARVASTLAKYSGEVLVKGSVEQLHGKFEHKAQVILEFPSREDAYNWYHSEEYQALISTRDLGMDSQFQLIG</sequence>
<protein>
    <recommendedName>
        <fullName evidence="1">DUF1330 domain-containing protein</fullName>
    </recommendedName>
</protein>